<dbReference type="InterPro" id="IPR000073">
    <property type="entry name" value="AB_hydrolase_1"/>
</dbReference>
<keyword evidence="1" id="KW-1133">Transmembrane helix</keyword>
<evidence type="ECO:0000259" key="2">
    <source>
        <dbReference type="Pfam" id="PF12146"/>
    </source>
</evidence>
<dbReference type="SUPFAM" id="SSF53474">
    <property type="entry name" value="alpha/beta-Hydrolases"/>
    <property type="match status" value="1"/>
</dbReference>
<reference evidence="4" key="1">
    <citation type="submission" date="2018-02" db="EMBL/GenBank/DDBJ databases">
        <authorList>
            <person name="Hausmann B."/>
        </authorList>
    </citation>
    <scope>NUCLEOTIDE SEQUENCE [LARGE SCALE GENOMIC DNA]</scope>
    <source>
        <strain evidence="4">Peat soil MAG SbF1</strain>
    </source>
</reference>
<gene>
    <name evidence="3" type="ORF">SBF1_2370003</name>
</gene>
<name>A0A2U3KMH3_9FIRM</name>
<dbReference type="OrthoDB" id="9806902at2"/>
<dbReference type="PRINTS" id="PR00111">
    <property type="entry name" value="ABHYDROLASE"/>
</dbReference>
<dbReference type="Pfam" id="PF12146">
    <property type="entry name" value="Hydrolase_4"/>
    <property type="match status" value="1"/>
</dbReference>
<dbReference type="Gene3D" id="3.40.50.1820">
    <property type="entry name" value="alpha/beta hydrolase"/>
    <property type="match status" value="1"/>
</dbReference>
<organism evidence="3 4">
    <name type="scientific">Candidatus Desulfosporosinus infrequens</name>
    <dbReference type="NCBI Taxonomy" id="2043169"/>
    <lineage>
        <taxon>Bacteria</taxon>
        <taxon>Bacillati</taxon>
        <taxon>Bacillota</taxon>
        <taxon>Clostridia</taxon>
        <taxon>Eubacteriales</taxon>
        <taxon>Desulfitobacteriaceae</taxon>
        <taxon>Desulfosporosinus</taxon>
    </lineage>
</organism>
<dbReference type="EMBL" id="OMOF01000154">
    <property type="protein sequence ID" value="SPF40873.1"/>
    <property type="molecule type" value="Genomic_DNA"/>
</dbReference>
<feature type="domain" description="Serine aminopeptidase S33" evidence="2">
    <location>
        <begin position="25"/>
        <end position="260"/>
    </location>
</feature>
<protein>
    <submittedName>
        <fullName evidence="3">Lysophospholipase</fullName>
    </submittedName>
</protein>
<sequence length="284" mass="32663">MNNKLLCFQTDKGLRIYYYKQIPPDAKGLIMISHGFGEHSGLYEEFMDFLLKNGYGVCAYDHRAHGHSEEERGHIEQFEVLIEDMAVVVRHLKQEHPDLPLFIFGHSMGGLIAFYYGILYPEGIQGQIFTGPAVGMPVGTGFIPQSLFALFKRHFARVRIYSVLARKGTRNKAFRAKLKDDPYILKYETVGFVCEFICRGITLAKGNASSYRLPVLFLHGKADKIVPYHASEEIFAQISSQDKTLKLYEGLYHELVREPEREEVWQDILAWLELRRKLKNAVEL</sequence>
<keyword evidence="1" id="KW-0472">Membrane</keyword>
<dbReference type="InterPro" id="IPR051044">
    <property type="entry name" value="MAG_DAG_Lipase"/>
</dbReference>
<feature type="transmembrane region" description="Helical" evidence="1">
    <location>
        <begin position="130"/>
        <end position="151"/>
    </location>
</feature>
<dbReference type="InterPro" id="IPR022742">
    <property type="entry name" value="Hydrolase_4"/>
</dbReference>
<evidence type="ECO:0000256" key="1">
    <source>
        <dbReference type="SAM" id="Phobius"/>
    </source>
</evidence>
<keyword evidence="1" id="KW-0812">Transmembrane</keyword>
<dbReference type="Proteomes" id="UP000238916">
    <property type="component" value="Unassembled WGS sequence"/>
</dbReference>
<evidence type="ECO:0000313" key="3">
    <source>
        <dbReference type="EMBL" id="SPF40873.1"/>
    </source>
</evidence>
<evidence type="ECO:0000313" key="4">
    <source>
        <dbReference type="Proteomes" id="UP000238916"/>
    </source>
</evidence>
<dbReference type="AlphaFoldDB" id="A0A2U3KMH3"/>
<feature type="transmembrane region" description="Helical" evidence="1">
    <location>
        <begin position="99"/>
        <end position="118"/>
    </location>
</feature>
<proteinExistence type="predicted"/>
<accession>A0A2U3KMH3</accession>
<dbReference type="InterPro" id="IPR029058">
    <property type="entry name" value="AB_hydrolase_fold"/>
</dbReference>
<dbReference type="PANTHER" id="PTHR11614">
    <property type="entry name" value="PHOSPHOLIPASE-RELATED"/>
    <property type="match status" value="1"/>
</dbReference>